<evidence type="ECO:0000313" key="1">
    <source>
        <dbReference type="EMBL" id="MQL73299.1"/>
    </source>
</evidence>
<dbReference type="Proteomes" id="UP000652761">
    <property type="component" value="Unassembled WGS sequence"/>
</dbReference>
<accession>A0A843TYF7</accession>
<keyword evidence="2" id="KW-1185">Reference proteome</keyword>
<protein>
    <submittedName>
        <fullName evidence="1">Uncharacterized protein</fullName>
    </submittedName>
</protein>
<comment type="caution">
    <text evidence="1">The sequence shown here is derived from an EMBL/GenBank/DDBJ whole genome shotgun (WGS) entry which is preliminary data.</text>
</comment>
<name>A0A843TYF7_COLES</name>
<sequence length="96" mass="11690">MKTTEWIRRRKAESRAVATTKLLLLRLQAIAKTFSPRRCRPGLPIWVRCEEEIRVAVWVRYEEETRVAVWVCCEEERRDFGFRSFIRQVWTEYVKL</sequence>
<dbReference type="AlphaFoldDB" id="A0A843TYF7"/>
<proteinExistence type="predicted"/>
<gene>
    <name evidence="1" type="ORF">Taro_005680</name>
</gene>
<dbReference type="EMBL" id="NMUH01000161">
    <property type="protein sequence ID" value="MQL73299.1"/>
    <property type="molecule type" value="Genomic_DNA"/>
</dbReference>
<organism evidence="1 2">
    <name type="scientific">Colocasia esculenta</name>
    <name type="common">Wild taro</name>
    <name type="synonym">Arum esculentum</name>
    <dbReference type="NCBI Taxonomy" id="4460"/>
    <lineage>
        <taxon>Eukaryota</taxon>
        <taxon>Viridiplantae</taxon>
        <taxon>Streptophyta</taxon>
        <taxon>Embryophyta</taxon>
        <taxon>Tracheophyta</taxon>
        <taxon>Spermatophyta</taxon>
        <taxon>Magnoliopsida</taxon>
        <taxon>Liliopsida</taxon>
        <taxon>Araceae</taxon>
        <taxon>Aroideae</taxon>
        <taxon>Colocasieae</taxon>
        <taxon>Colocasia</taxon>
    </lineage>
</organism>
<evidence type="ECO:0000313" key="2">
    <source>
        <dbReference type="Proteomes" id="UP000652761"/>
    </source>
</evidence>
<reference evidence="1" key="1">
    <citation type="submission" date="2017-07" db="EMBL/GenBank/DDBJ databases">
        <title>Taro Niue Genome Assembly and Annotation.</title>
        <authorList>
            <person name="Atibalentja N."/>
            <person name="Keating K."/>
            <person name="Fields C.J."/>
        </authorList>
    </citation>
    <scope>NUCLEOTIDE SEQUENCE</scope>
    <source>
        <strain evidence="1">Niue_2</strain>
        <tissue evidence="1">Leaf</tissue>
    </source>
</reference>